<keyword evidence="8 15" id="KW-0406">Ion transport</keyword>
<keyword evidence="9 15" id="KW-0472">Membrane</keyword>
<evidence type="ECO:0000256" key="8">
    <source>
        <dbReference type="ARBA" id="ARBA00023065"/>
    </source>
</evidence>
<name>A0ABT0U9Y7_9BACT</name>
<keyword evidence="17" id="KW-0175">Coiled coil</keyword>
<evidence type="ECO:0000256" key="11">
    <source>
        <dbReference type="ARBA" id="ARBA00025198"/>
    </source>
</evidence>
<dbReference type="HAMAP" id="MF_01398">
    <property type="entry name" value="ATP_synth_b_bprime"/>
    <property type="match status" value="1"/>
</dbReference>
<comment type="subunit">
    <text evidence="13">F-type ATPases have 2 components, F(1) - the catalytic core - and F(0) - the membrane proton channel. F(1) has five subunits: alpha(3), beta(3), gamma(1), delta(1), epsilon(1). F(0) has four main subunits: a(1), b(2) and c(10-14). The alpha and beta chains form an alternating ring which encloses part of the gamma chain. F(1) is attached to F(0) by a central stalk formed by the gamma and epsilon chains, while a peripheral stalk is formed by the delta and b chains.</text>
</comment>
<evidence type="ECO:0000256" key="7">
    <source>
        <dbReference type="ARBA" id="ARBA00022989"/>
    </source>
</evidence>
<proteinExistence type="inferred from homology"/>
<evidence type="ECO:0000256" key="10">
    <source>
        <dbReference type="ARBA" id="ARBA00023310"/>
    </source>
</evidence>
<dbReference type="CDD" id="cd06503">
    <property type="entry name" value="ATP-synt_Fo_b"/>
    <property type="match status" value="1"/>
</dbReference>
<keyword evidence="10 15" id="KW-0066">ATP synthesis</keyword>
<dbReference type="InterPro" id="IPR002146">
    <property type="entry name" value="ATP_synth_b/b'su_bac/chlpt"/>
</dbReference>
<comment type="similarity">
    <text evidence="1 15 16">Belongs to the ATPase B chain family.</text>
</comment>
<evidence type="ECO:0000256" key="16">
    <source>
        <dbReference type="RuleBase" id="RU003848"/>
    </source>
</evidence>
<comment type="caution">
    <text evidence="19">The sequence shown here is derived from an EMBL/GenBank/DDBJ whole genome shotgun (WGS) entry which is preliminary data.</text>
</comment>
<dbReference type="InterPro" id="IPR005864">
    <property type="entry name" value="ATP_synth_F0_bsu_bac"/>
</dbReference>
<evidence type="ECO:0000313" key="19">
    <source>
        <dbReference type="EMBL" id="MCM2373713.1"/>
    </source>
</evidence>
<keyword evidence="7 15" id="KW-1133">Transmembrane helix</keyword>
<organism evidence="19 20">
    <name type="scientific">Aporhodopirellula aestuarii</name>
    <dbReference type="NCBI Taxonomy" id="2950107"/>
    <lineage>
        <taxon>Bacteria</taxon>
        <taxon>Pseudomonadati</taxon>
        <taxon>Planctomycetota</taxon>
        <taxon>Planctomycetia</taxon>
        <taxon>Pirellulales</taxon>
        <taxon>Pirellulaceae</taxon>
        <taxon>Aporhodopirellula</taxon>
    </lineage>
</organism>
<evidence type="ECO:0000256" key="12">
    <source>
        <dbReference type="ARBA" id="ARBA00025614"/>
    </source>
</evidence>
<dbReference type="EMBL" id="JAMQBK010000065">
    <property type="protein sequence ID" value="MCM2373713.1"/>
    <property type="molecule type" value="Genomic_DNA"/>
</dbReference>
<evidence type="ECO:0000256" key="15">
    <source>
        <dbReference type="HAMAP-Rule" id="MF_01398"/>
    </source>
</evidence>
<comment type="function">
    <text evidence="12">Component of the F(0) channel, it forms part of the peripheral stalk, linking F(1) to F(0). The b'-subunit is a diverged and duplicated form of b found in plants and photosynthetic bacteria.</text>
</comment>
<evidence type="ECO:0000256" key="5">
    <source>
        <dbReference type="ARBA" id="ARBA00022692"/>
    </source>
</evidence>
<evidence type="ECO:0000256" key="14">
    <source>
        <dbReference type="ARBA" id="ARBA00037847"/>
    </source>
</evidence>
<evidence type="ECO:0000256" key="2">
    <source>
        <dbReference type="ARBA" id="ARBA00022448"/>
    </source>
</evidence>
<dbReference type="PANTHER" id="PTHR33445">
    <property type="entry name" value="ATP SYNTHASE SUBUNIT B', CHLOROPLASTIC"/>
    <property type="match status" value="1"/>
</dbReference>
<reference evidence="19 20" key="1">
    <citation type="journal article" date="2022" name="Syst. Appl. Microbiol.">
        <title>Rhodopirellula aestuarii sp. nov., a novel member of the genus Rhodopirellula isolated from brackish sediments collected in the Tagus River estuary, Portugal.</title>
        <authorList>
            <person name="Vitorino I.R."/>
            <person name="Klimek D."/>
            <person name="Calusinska M."/>
            <person name="Lobo-da-Cunha A."/>
            <person name="Vasconcelos V."/>
            <person name="Lage O.M."/>
        </authorList>
    </citation>
    <scope>NUCLEOTIDE SEQUENCE [LARGE SCALE GENOMIC DNA]</scope>
    <source>
        <strain evidence="19 20">ICT_H3.1</strain>
    </source>
</reference>
<evidence type="ECO:0000256" key="3">
    <source>
        <dbReference type="ARBA" id="ARBA00022475"/>
    </source>
</evidence>
<protein>
    <recommendedName>
        <fullName evidence="15">ATP synthase subunit b</fullName>
    </recommendedName>
    <alternativeName>
        <fullName evidence="15">ATP synthase F(0) sector subunit b</fullName>
    </alternativeName>
    <alternativeName>
        <fullName evidence="15">ATPase subunit I</fullName>
    </alternativeName>
    <alternativeName>
        <fullName evidence="15">F-type ATPase subunit b</fullName>
        <shortName evidence="15">F-ATPase subunit b</shortName>
    </alternativeName>
</protein>
<keyword evidence="2 15" id="KW-0813">Transport</keyword>
<keyword evidence="3 15" id="KW-1003">Cell membrane</keyword>
<keyword evidence="4 15" id="KW-0138">CF(0)</keyword>
<keyword evidence="18" id="KW-0732">Signal</keyword>
<evidence type="ECO:0000256" key="18">
    <source>
        <dbReference type="SAM" id="SignalP"/>
    </source>
</evidence>
<feature type="transmembrane region" description="Helical" evidence="15">
    <location>
        <begin position="88"/>
        <end position="107"/>
    </location>
</feature>
<keyword evidence="20" id="KW-1185">Reference proteome</keyword>
<evidence type="ECO:0000256" key="6">
    <source>
        <dbReference type="ARBA" id="ARBA00022781"/>
    </source>
</evidence>
<accession>A0ABT0U9Y7</accession>
<keyword evidence="6 15" id="KW-0375">Hydrogen ion transport</keyword>
<dbReference type="Proteomes" id="UP001202961">
    <property type="component" value="Unassembled WGS sequence"/>
</dbReference>
<keyword evidence="5 15" id="KW-0812">Transmembrane</keyword>
<evidence type="ECO:0000256" key="9">
    <source>
        <dbReference type="ARBA" id="ARBA00023136"/>
    </source>
</evidence>
<dbReference type="RefSeq" id="WP_250931531.1">
    <property type="nucleotide sequence ID" value="NZ_JAMQBK010000065.1"/>
</dbReference>
<feature type="coiled-coil region" evidence="17">
    <location>
        <begin position="111"/>
        <end position="163"/>
    </location>
</feature>
<sequence length="241" mass="25935">MKRLLALCLMTCLSLPAPAILPVVAGVAGVAMVSAPTTAYADVELADDLNDHEHDDDAALHDEEASSEHGDHSDEAKTPILSFDFGSAFWNLVIFVCVLAVLSIFVWPNVLGGLQSREDKIREDLESAERANAEAQAILAGYQSKLDEAAKQTQAMLAEARRDAEANGQKIVEQAKTEAAAQRERAVADIENAKKVAMAEIASRTSEMAMQVARGVVGRELSADDHADLIQQAMQRLPSQN</sequence>
<dbReference type="InterPro" id="IPR050059">
    <property type="entry name" value="ATP_synthase_B_chain"/>
</dbReference>
<evidence type="ECO:0000313" key="20">
    <source>
        <dbReference type="Proteomes" id="UP001202961"/>
    </source>
</evidence>
<evidence type="ECO:0000256" key="17">
    <source>
        <dbReference type="SAM" id="Coils"/>
    </source>
</evidence>
<dbReference type="PANTHER" id="PTHR33445:SF1">
    <property type="entry name" value="ATP SYNTHASE SUBUNIT B"/>
    <property type="match status" value="1"/>
</dbReference>
<dbReference type="NCBIfam" id="TIGR01144">
    <property type="entry name" value="ATP_synt_b"/>
    <property type="match status" value="1"/>
</dbReference>
<evidence type="ECO:0000256" key="13">
    <source>
        <dbReference type="ARBA" id="ARBA00026054"/>
    </source>
</evidence>
<dbReference type="Pfam" id="PF00430">
    <property type="entry name" value="ATP-synt_B"/>
    <property type="match status" value="1"/>
</dbReference>
<evidence type="ECO:0000256" key="4">
    <source>
        <dbReference type="ARBA" id="ARBA00022547"/>
    </source>
</evidence>
<comment type="subcellular location">
    <subcellularLocation>
        <location evidence="15">Cell membrane</location>
        <topology evidence="15">Single-pass membrane protein</topology>
    </subcellularLocation>
    <subcellularLocation>
        <location evidence="14">Endomembrane system</location>
        <topology evidence="14">Single-pass membrane protein</topology>
    </subcellularLocation>
</comment>
<evidence type="ECO:0000256" key="1">
    <source>
        <dbReference type="ARBA" id="ARBA00005513"/>
    </source>
</evidence>
<feature type="chain" id="PRO_5045248302" description="ATP synthase subunit b" evidence="18">
    <location>
        <begin position="20"/>
        <end position="241"/>
    </location>
</feature>
<feature type="signal peptide" evidence="18">
    <location>
        <begin position="1"/>
        <end position="19"/>
    </location>
</feature>
<comment type="subunit">
    <text evidence="15">F-type ATPases have 2 components, F(1) - the catalytic core - and F(0) - the membrane proton channel. F(1) has five subunits: alpha(3), beta(3), gamma(1), delta(1), epsilon(1). F(0) has three main subunits: a(1), b(2) and c(10-14). The alpha and beta chains form an alternating ring which encloses part of the gamma chain. F(1) is attached to F(0) by a central stalk formed by the gamma and epsilon chains, while a peripheral stalk is formed by the delta and b chains.</text>
</comment>
<gene>
    <name evidence="15 19" type="primary">atpF</name>
    <name evidence="19" type="ORF">NB063_24120</name>
</gene>
<comment type="function">
    <text evidence="11 15">F(1)F(0) ATP synthase produces ATP from ADP in the presence of a proton or sodium gradient. F-type ATPases consist of two structural domains, F(1) containing the extramembraneous catalytic core and F(0) containing the membrane proton channel, linked together by a central stalk and a peripheral stalk. During catalysis, ATP synthesis in the catalytic domain of F(1) is coupled via a rotary mechanism of the central stalk subunits to proton translocation.</text>
</comment>